<keyword evidence="8" id="KW-0464">Manganese</keyword>
<dbReference type="Gene3D" id="3.40.109.10">
    <property type="entry name" value="NADH Oxidase"/>
    <property type="match status" value="1"/>
</dbReference>
<dbReference type="InterPro" id="IPR000415">
    <property type="entry name" value="Nitroreductase-like"/>
</dbReference>
<gene>
    <name evidence="12" type="ORF">HFP15_33815</name>
</gene>
<accession>A0ABX1JHF8</accession>
<sequence>MWTRPRRWRAPRWNCPEWSLTESEHWAEKLEILPVEGLPEFRPGDDLTGAIAAAARWLRSGDVVVVTSKVVSKIEGRLMRVPTDPEERDAARRKLVEQEAVRVLARFNRTLITQNRIGIVQAASGVDGSNVEGNEIALLPTDPDASALALRNGLRERLGVEVAVVITDTMGRAWRVGQTDAAIGSSGLKVLHSYEGAVDKQGNELLVTEIAVADEIAAAADLVKGKLRATPVAVVRGMSLVDDGSTARNLVRPVEEDLFRLGANEAIAQGRREAVPARRSVRSFSDEPVDPAALRRAVGSALTAPAPHHTHPVRFVWLRDHGLRTKLLEAMREAWRADLRGDEFTGEQIAKRVSRGDILFTAPEVVLPFLVPDGAHTYPDERRNDCERTMFTVAGGAAVQGLLVALAAEELGSCWIGSTIFAADPVREVLGLDASWQPLGAVAIGHPAVAPGPRGEPFGEGLVEL</sequence>
<comment type="caution">
    <text evidence="12">The sequence shown here is derived from an EMBL/GenBank/DDBJ whole genome shotgun (WGS) entry which is preliminary data.</text>
</comment>
<dbReference type="EC" id="6.3.2.31" evidence="12"/>
<evidence type="ECO:0000256" key="7">
    <source>
        <dbReference type="ARBA" id="ARBA00023134"/>
    </source>
</evidence>
<keyword evidence="2" id="KW-0479">Metal-binding</keyword>
<feature type="domain" description="Coenzyme F420:L-glutamate ligase-like" evidence="11">
    <location>
        <begin position="38"/>
        <end position="237"/>
    </location>
</feature>
<reference evidence="12 13" key="1">
    <citation type="submission" date="2020-04" db="EMBL/GenBank/DDBJ databases">
        <title>Novel species.</title>
        <authorList>
            <person name="Teo W.F.A."/>
            <person name="Lipun K."/>
            <person name="Srisuk N."/>
            <person name="Duangmal K."/>
        </authorList>
    </citation>
    <scope>NUCLEOTIDE SEQUENCE [LARGE SCALE GENOMIC DNA]</scope>
    <source>
        <strain evidence="12 13">K13G38</strain>
    </source>
</reference>
<evidence type="ECO:0000256" key="3">
    <source>
        <dbReference type="ARBA" id="ARBA00022741"/>
    </source>
</evidence>
<dbReference type="SUPFAM" id="SSF55469">
    <property type="entry name" value="FMN-dependent nitroreductase-like"/>
    <property type="match status" value="1"/>
</dbReference>
<keyword evidence="1 12" id="KW-0436">Ligase</keyword>
<dbReference type="RefSeq" id="WP_168521112.1">
    <property type="nucleotide sequence ID" value="NZ_JAAXLS010000043.1"/>
</dbReference>
<evidence type="ECO:0000313" key="13">
    <source>
        <dbReference type="Proteomes" id="UP000715441"/>
    </source>
</evidence>
<name>A0ABX1JHF8_9PSEU</name>
<evidence type="ECO:0000256" key="1">
    <source>
        <dbReference type="ARBA" id="ARBA00022598"/>
    </source>
</evidence>
<dbReference type="GO" id="GO:0052618">
    <property type="term" value="F:coenzyme F420-0:L-glutamate ligase activity"/>
    <property type="evidence" value="ECO:0007669"/>
    <property type="project" value="UniProtKB-EC"/>
</dbReference>
<organism evidence="12 13">
    <name type="scientific">Amycolatopsis acididurans</name>
    <dbReference type="NCBI Taxonomy" id="2724524"/>
    <lineage>
        <taxon>Bacteria</taxon>
        <taxon>Bacillati</taxon>
        <taxon>Actinomycetota</taxon>
        <taxon>Actinomycetes</taxon>
        <taxon>Pseudonocardiales</taxon>
        <taxon>Pseudonocardiaceae</taxon>
        <taxon>Amycolatopsis</taxon>
    </lineage>
</organism>
<dbReference type="Gene3D" id="3.90.1660.10">
    <property type="entry name" value="CofE-like domain"/>
    <property type="match status" value="1"/>
</dbReference>
<keyword evidence="4" id="KW-0460">Magnesium</keyword>
<dbReference type="NCBIfam" id="TIGR01916">
    <property type="entry name" value="F420_cofE"/>
    <property type="match status" value="1"/>
</dbReference>
<dbReference type="HAMAP" id="MF_01259">
    <property type="entry name" value="F420_ligase_FbiB"/>
    <property type="match status" value="1"/>
</dbReference>
<dbReference type="CDD" id="cd20607">
    <property type="entry name" value="FbiB_C-like"/>
    <property type="match status" value="1"/>
</dbReference>
<dbReference type="NCBIfam" id="TIGR03553">
    <property type="entry name" value="F420_FbiB_CTERM"/>
    <property type="match status" value="1"/>
</dbReference>
<dbReference type="InterPro" id="IPR002847">
    <property type="entry name" value="F420-0_gamma-glut_ligase-dom"/>
</dbReference>
<evidence type="ECO:0000259" key="10">
    <source>
        <dbReference type="Pfam" id="PF00881"/>
    </source>
</evidence>
<dbReference type="PANTHER" id="PTHR47917:SF1">
    <property type="entry name" value="COENZYME F420:L-GLUTAMATE LIGASE"/>
    <property type="match status" value="1"/>
</dbReference>
<dbReference type="Gene3D" id="3.30.1330.100">
    <property type="entry name" value="CofE-like"/>
    <property type="match status" value="1"/>
</dbReference>
<evidence type="ECO:0000313" key="12">
    <source>
        <dbReference type="EMBL" id="NKQ57850.1"/>
    </source>
</evidence>
<dbReference type="EMBL" id="JAAXLS010000043">
    <property type="protein sequence ID" value="NKQ57850.1"/>
    <property type="molecule type" value="Genomic_DNA"/>
</dbReference>
<dbReference type="Proteomes" id="UP000715441">
    <property type="component" value="Unassembled WGS sequence"/>
</dbReference>
<keyword evidence="6" id="KW-0560">Oxidoreductase</keyword>
<keyword evidence="5" id="KW-0630">Potassium</keyword>
<evidence type="ECO:0000256" key="6">
    <source>
        <dbReference type="ARBA" id="ARBA00023002"/>
    </source>
</evidence>
<dbReference type="NCBIfam" id="NF009810">
    <property type="entry name" value="PRK13294.1"/>
    <property type="match status" value="1"/>
</dbReference>
<evidence type="ECO:0000256" key="5">
    <source>
        <dbReference type="ARBA" id="ARBA00022958"/>
    </source>
</evidence>
<evidence type="ECO:0000256" key="8">
    <source>
        <dbReference type="ARBA" id="ARBA00023211"/>
    </source>
</evidence>
<evidence type="ECO:0000256" key="4">
    <source>
        <dbReference type="ARBA" id="ARBA00022842"/>
    </source>
</evidence>
<keyword evidence="7" id="KW-0342">GTP-binding</keyword>
<dbReference type="SUPFAM" id="SSF144010">
    <property type="entry name" value="CofE-like"/>
    <property type="match status" value="1"/>
</dbReference>
<dbReference type="Pfam" id="PF00881">
    <property type="entry name" value="Nitroreductase"/>
    <property type="match status" value="1"/>
</dbReference>
<dbReference type="InterPro" id="IPR029479">
    <property type="entry name" value="Nitroreductase"/>
</dbReference>
<dbReference type="PANTHER" id="PTHR47917">
    <property type="match status" value="1"/>
</dbReference>
<evidence type="ECO:0000259" key="11">
    <source>
        <dbReference type="Pfam" id="PF01996"/>
    </source>
</evidence>
<keyword evidence="9" id="KW-0511">Multifunctional enzyme</keyword>
<keyword evidence="3" id="KW-0547">Nucleotide-binding</keyword>
<evidence type="ECO:0000256" key="9">
    <source>
        <dbReference type="ARBA" id="ARBA00023268"/>
    </source>
</evidence>
<feature type="domain" description="Nitroreductase" evidence="10">
    <location>
        <begin position="277"/>
        <end position="446"/>
    </location>
</feature>
<dbReference type="InterPro" id="IPR008225">
    <property type="entry name" value="F420-0_g-glutamyl_ligase"/>
</dbReference>
<protein>
    <submittedName>
        <fullName evidence="12">Coenzyme F420-0:L-glutamate ligase</fullName>
        <ecNumber evidence="12">6.3.2.31</ecNumber>
    </submittedName>
</protein>
<keyword evidence="13" id="KW-1185">Reference proteome</keyword>
<dbReference type="InterPro" id="IPR023661">
    <property type="entry name" value="FbiB"/>
</dbReference>
<evidence type="ECO:0000256" key="2">
    <source>
        <dbReference type="ARBA" id="ARBA00022723"/>
    </source>
</evidence>
<dbReference type="InterPro" id="IPR019943">
    <property type="entry name" value="F420_FbiB_C"/>
</dbReference>
<dbReference type="Pfam" id="PF01996">
    <property type="entry name" value="F420_ligase"/>
    <property type="match status" value="1"/>
</dbReference>
<proteinExistence type="inferred from homology"/>